<name>A0A2I1GI39_9GLOM</name>
<proteinExistence type="predicted"/>
<dbReference type="AlphaFoldDB" id="A0A2I1GI39"/>
<protein>
    <submittedName>
        <fullName evidence="1">Uncharacterized protein</fullName>
    </submittedName>
</protein>
<accession>A0A2I1GI39</accession>
<comment type="caution">
    <text evidence="1">The sequence shown here is derived from an EMBL/GenBank/DDBJ whole genome shotgun (WGS) entry which is preliminary data.</text>
</comment>
<dbReference type="VEuPathDB" id="FungiDB:FUN_008519"/>
<keyword evidence="2" id="KW-1185">Reference proteome</keyword>
<evidence type="ECO:0000313" key="2">
    <source>
        <dbReference type="Proteomes" id="UP000234323"/>
    </source>
</evidence>
<dbReference type="EMBL" id="LLXI01000444">
    <property type="protein sequence ID" value="PKY46300.1"/>
    <property type="molecule type" value="Genomic_DNA"/>
</dbReference>
<reference evidence="1 2" key="1">
    <citation type="submission" date="2015-10" db="EMBL/GenBank/DDBJ databases">
        <title>Genome analyses suggest a sexual origin of heterokaryosis in a supposedly ancient asexual fungus.</title>
        <authorList>
            <person name="Ropars J."/>
            <person name="Sedzielewska K."/>
            <person name="Noel J."/>
            <person name="Charron P."/>
            <person name="Farinelli L."/>
            <person name="Marton T."/>
            <person name="Kruger M."/>
            <person name="Pelin A."/>
            <person name="Brachmann A."/>
            <person name="Corradi N."/>
        </authorList>
    </citation>
    <scope>NUCLEOTIDE SEQUENCE [LARGE SCALE GENOMIC DNA]</scope>
    <source>
        <strain evidence="1 2">A4</strain>
    </source>
</reference>
<dbReference type="VEuPathDB" id="FungiDB:RhiirA1_447094"/>
<dbReference type="Proteomes" id="UP000234323">
    <property type="component" value="Unassembled WGS sequence"/>
</dbReference>
<sequence>MVRRKSNELEKNFRDGVNEELDLTDKFSTNIFQSSSIIIVQPPFLPATTEIGKQPLGDSVKGQNNLNIISTTHKNMKNIMKLNKDESSYSNPENFLSLPYPYSGKKLPIDRFDIHVTFMGRKKFKQVLRDINKLQPRYYMMLSFDPVNYVKLALFLTYHDNDMKISEINACKDFCQIINFCRLLDEKLYFIVNQMNALDELDNTGVSLEKKKQTRENLNKLKDGNFDLQLLYLLDFWTYNYLQRPILIIVTFTLEITICYYACGFVHDSMAEYLFQKGNTEIFMRFFAKKACLTSIFRNGLMADSVNLKPCKMEFFYEEKEVAFFRMKRDDILYVAPIQVTLNKNSHSNSEGKFFSSIWPKLKPNLSRYEDNLKIIFI</sequence>
<organism evidence="1 2">
    <name type="scientific">Rhizophagus irregularis</name>
    <dbReference type="NCBI Taxonomy" id="588596"/>
    <lineage>
        <taxon>Eukaryota</taxon>
        <taxon>Fungi</taxon>
        <taxon>Fungi incertae sedis</taxon>
        <taxon>Mucoromycota</taxon>
        <taxon>Glomeromycotina</taxon>
        <taxon>Glomeromycetes</taxon>
        <taxon>Glomerales</taxon>
        <taxon>Glomeraceae</taxon>
        <taxon>Rhizophagus</taxon>
    </lineage>
</organism>
<gene>
    <name evidence="1" type="ORF">RhiirA4_461136</name>
</gene>
<dbReference type="VEuPathDB" id="FungiDB:FUN_006056"/>
<evidence type="ECO:0000313" key="1">
    <source>
        <dbReference type="EMBL" id="PKY46300.1"/>
    </source>
</evidence>